<dbReference type="InterPro" id="IPR035488">
    <property type="entry name" value="FrlB_SIS"/>
</dbReference>
<dbReference type="Proteomes" id="UP000198508">
    <property type="component" value="Unassembled WGS sequence"/>
</dbReference>
<dbReference type="InterPro" id="IPR024713">
    <property type="entry name" value="Fructosamine_deglycase_FrlB"/>
</dbReference>
<feature type="domain" description="SIS" evidence="1">
    <location>
        <begin position="26"/>
        <end position="155"/>
    </location>
</feature>
<keyword evidence="2" id="KW-0413">Isomerase</keyword>
<proteinExistence type="predicted"/>
<dbReference type="SUPFAM" id="SSF53697">
    <property type="entry name" value="SIS domain"/>
    <property type="match status" value="1"/>
</dbReference>
<dbReference type="AlphaFoldDB" id="A0A1I0CAR5"/>
<dbReference type="PROSITE" id="PS51464">
    <property type="entry name" value="SIS"/>
    <property type="match status" value="1"/>
</dbReference>
<dbReference type="EMBL" id="FOIM01000002">
    <property type="protein sequence ID" value="SET16069.1"/>
    <property type="molecule type" value="Genomic_DNA"/>
</dbReference>
<dbReference type="PANTHER" id="PTHR10937">
    <property type="entry name" value="GLUCOSAMINE--FRUCTOSE-6-PHOSPHATE AMINOTRANSFERASE, ISOMERIZING"/>
    <property type="match status" value="1"/>
</dbReference>
<name>A0A1I0CAR5_9FIRM</name>
<dbReference type="InterPro" id="IPR001347">
    <property type="entry name" value="SIS_dom"/>
</dbReference>
<protein>
    <submittedName>
        <fullName evidence="2">Fructoselysine-6-P-deglycase FrlB with duplicated sugar isomerase (SIS) domain</fullName>
    </submittedName>
</protein>
<dbReference type="GO" id="GO:0006047">
    <property type="term" value="P:UDP-N-acetylglucosamine metabolic process"/>
    <property type="evidence" value="ECO:0007669"/>
    <property type="project" value="TreeGrafter"/>
</dbReference>
<dbReference type="GO" id="GO:0006002">
    <property type="term" value="P:fructose 6-phosphate metabolic process"/>
    <property type="evidence" value="ECO:0007669"/>
    <property type="project" value="TreeGrafter"/>
</dbReference>
<dbReference type="GO" id="GO:0016853">
    <property type="term" value="F:isomerase activity"/>
    <property type="evidence" value="ECO:0007669"/>
    <property type="project" value="UniProtKB-KW"/>
</dbReference>
<organism evidence="2 3">
    <name type="scientific">Enterocloster lavalensis</name>
    <dbReference type="NCBI Taxonomy" id="460384"/>
    <lineage>
        <taxon>Bacteria</taxon>
        <taxon>Bacillati</taxon>
        <taxon>Bacillota</taxon>
        <taxon>Clostridia</taxon>
        <taxon>Lachnospirales</taxon>
        <taxon>Lachnospiraceae</taxon>
        <taxon>Enterocloster</taxon>
    </lineage>
</organism>
<dbReference type="Pfam" id="PF01380">
    <property type="entry name" value="SIS"/>
    <property type="match status" value="1"/>
</dbReference>
<dbReference type="CDD" id="cd05710">
    <property type="entry name" value="SIS_1"/>
    <property type="match status" value="1"/>
</dbReference>
<reference evidence="3" key="1">
    <citation type="submission" date="2016-10" db="EMBL/GenBank/DDBJ databases">
        <authorList>
            <person name="Varghese N."/>
            <person name="Submissions S."/>
        </authorList>
    </citation>
    <scope>NUCLEOTIDE SEQUENCE [LARGE SCALE GENOMIC DNA]</scope>
    <source>
        <strain evidence="3">NLAE-zl-G277</strain>
    </source>
</reference>
<evidence type="ECO:0000313" key="2">
    <source>
        <dbReference type="EMBL" id="SET16069.1"/>
    </source>
</evidence>
<accession>A0A1I0CAR5</accession>
<dbReference type="GO" id="GO:0097367">
    <property type="term" value="F:carbohydrate derivative binding"/>
    <property type="evidence" value="ECO:0007669"/>
    <property type="project" value="InterPro"/>
</dbReference>
<gene>
    <name evidence="2" type="ORF">SAMN05216313_102369</name>
</gene>
<keyword evidence="3" id="KW-1185">Reference proteome</keyword>
<dbReference type="GO" id="GO:0006487">
    <property type="term" value="P:protein N-linked glycosylation"/>
    <property type="evidence" value="ECO:0007669"/>
    <property type="project" value="TreeGrafter"/>
</dbReference>
<dbReference type="PIRSF" id="PIRSF009290">
    <property type="entry name" value="FrlB"/>
    <property type="match status" value="1"/>
</dbReference>
<dbReference type="STRING" id="460384.SAMN05216313_102369"/>
<dbReference type="RefSeq" id="WP_092360947.1">
    <property type="nucleotide sequence ID" value="NZ_CABJCG010000001.1"/>
</dbReference>
<dbReference type="GO" id="GO:0004360">
    <property type="term" value="F:glutamine-fructose-6-phosphate transaminase (isomerizing) activity"/>
    <property type="evidence" value="ECO:0007669"/>
    <property type="project" value="TreeGrafter"/>
</dbReference>
<evidence type="ECO:0000313" key="3">
    <source>
        <dbReference type="Proteomes" id="UP000198508"/>
    </source>
</evidence>
<dbReference type="Gene3D" id="3.40.50.10490">
    <property type="entry name" value="Glucose-6-phosphate isomerase like protein, domain 1"/>
    <property type="match status" value="2"/>
</dbReference>
<evidence type="ECO:0000259" key="1">
    <source>
        <dbReference type="PROSITE" id="PS51464"/>
    </source>
</evidence>
<sequence>MLKFDEQKQIDSVNGALALRPEIEKVVDEIQNRGFDAIFFIGIGGTWASSMQVEVYMRGRSSIPVYVENAAEFLTTGNKRFTKDSIVIFSSVTGSTSEMVKAVDKAHEIGAKVFGFIDKPEAPMVKQCDWCISYPMNEQLKFYMVANRLMYNNGEFPEYDKYNAEMEAHLAQALVDVEKEADEWAADFAKKKYEYFRANPDMPHYFVGSGNQWGATYSYAMCYWEEQMWIRTKSITCPEFFHGMLEIVEAETPVTLFIGEDEQRPLAERVKNFLPRICKNYTIIDTKDYELKGISEEFRGSISHLVMHAVNNRVDAHMEAELCHPLEIRRYYRQLDY</sequence>
<dbReference type="PANTHER" id="PTHR10937:SF14">
    <property type="entry name" value="FRUCTOSELYSINE 6-PHOSPHATE DEGLYCASE"/>
    <property type="match status" value="1"/>
</dbReference>
<dbReference type="InterPro" id="IPR046348">
    <property type="entry name" value="SIS_dom_sf"/>
</dbReference>